<gene>
    <name evidence="1" type="ORF">VMF7928_01260</name>
</gene>
<protein>
    <submittedName>
        <fullName evidence="1">Uncharacterized protein</fullName>
    </submittedName>
</protein>
<dbReference type="RefSeq" id="WP_237360604.1">
    <property type="nucleotide sequence ID" value="NZ_CAKLDM010000001.1"/>
</dbReference>
<proteinExistence type="predicted"/>
<keyword evidence="2" id="KW-1185">Reference proteome</keyword>
<organism evidence="1 2">
    <name type="scientific">Vibrio marisflavi CECT 7928</name>
    <dbReference type="NCBI Taxonomy" id="634439"/>
    <lineage>
        <taxon>Bacteria</taxon>
        <taxon>Pseudomonadati</taxon>
        <taxon>Pseudomonadota</taxon>
        <taxon>Gammaproteobacteria</taxon>
        <taxon>Vibrionales</taxon>
        <taxon>Vibrionaceae</taxon>
        <taxon>Vibrio</taxon>
    </lineage>
</organism>
<evidence type="ECO:0000313" key="1">
    <source>
        <dbReference type="EMBL" id="CAH0537708.1"/>
    </source>
</evidence>
<comment type="caution">
    <text evidence="1">The sequence shown here is derived from an EMBL/GenBank/DDBJ whole genome shotgun (WGS) entry which is preliminary data.</text>
</comment>
<accession>A0ABM9A219</accession>
<evidence type="ECO:0000313" key="2">
    <source>
        <dbReference type="Proteomes" id="UP000838748"/>
    </source>
</evidence>
<sequence>MVENKLSQYQLDSLNSLLQVPVKEFTHLIKNLEYQLDGLGQLPIDESGSIQLTQNLANYPKEMRELFDDIAKSTQKLRELVARHDAKTDRALQIGTNDLGLKPCKADSQGFKHFDCISVVDFLDLLTDKAELESGYHAHFIKAKSQNVVEKIFNAWTFVFLDKCSDDIKLSNSDVFVNVVAIVTSWDVELSRKNVGNFLKRRRESC</sequence>
<name>A0ABM9A219_9VIBR</name>
<reference evidence="1" key="1">
    <citation type="submission" date="2021-11" db="EMBL/GenBank/DDBJ databases">
        <authorList>
            <person name="Rodrigo-Torres L."/>
            <person name="Arahal R. D."/>
            <person name="Lucena T."/>
        </authorList>
    </citation>
    <scope>NUCLEOTIDE SEQUENCE</scope>
    <source>
        <strain evidence="1">CECT 7928</strain>
    </source>
</reference>
<dbReference type="EMBL" id="CAKLDM010000001">
    <property type="protein sequence ID" value="CAH0537708.1"/>
    <property type="molecule type" value="Genomic_DNA"/>
</dbReference>
<dbReference type="Proteomes" id="UP000838748">
    <property type="component" value="Unassembled WGS sequence"/>
</dbReference>